<dbReference type="GO" id="GO:0036503">
    <property type="term" value="P:ERAD pathway"/>
    <property type="evidence" value="ECO:0007669"/>
    <property type="project" value="TreeGrafter"/>
</dbReference>
<feature type="domain" description="Ubiquitin fusion degradation protein UFD1 N-terminal subdomain 1" evidence="5">
    <location>
        <begin position="11"/>
        <end position="109"/>
    </location>
</feature>
<dbReference type="GO" id="GO:0031593">
    <property type="term" value="F:polyubiquitin modification-dependent protein binding"/>
    <property type="evidence" value="ECO:0007669"/>
    <property type="project" value="TreeGrafter"/>
</dbReference>
<dbReference type="PANTHER" id="PTHR12555">
    <property type="entry name" value="UBIQUITIN FUSION DEGRADATON PROTEIN 1"/>
    <property type="match status" value="1"/>
</dbReference>
<name>A0A7R9BYN7_9CRUS</name>
<dbReference type="Pfam" id="PF03152">
    <property type="entry name" value="UFD1_N1"/>
    <property type="match status" value="1"/>
</dbReference>
<dbReference type="InterPro" id="IPR004854">
    <property type="entry name" value="Ufd1-like"/>
</dbReference>
<dbReference type="FunFam" id="3.10.330.10:FF:000002">
    <property type="entry name" value="ubiquitin fusion degradation protein 1 homolog"/>
    <property type="match status" value="1"/>
</dbReference>
<dbReference type="FunFam" id="2.40.40.50:FF:000001">
    <property type="entry name" value="Ubiquitin fusion degradation protein 1 homolog"/>
    <property type="match status" value="1"/>
</dbReference>
<dbReference type="Gene3D" id="2.40.40.50">
    <property type="entry name" value="Ubiquitin fusion degradation protein UFD1, N-terminal domain"/>
    <property type="match status" value="1"/>
</dbReference>
<dbReference type="GO" id="GO:0006511">
    <property type="term" value="P:ubiquitin-dependent protein catabolic process"/>
    <property type="evidence" value="ECO:0007669"/>
    <property type="project" value="InterPro"/>
</dbReference>
<protein>
    <recommendedName>
        <fullName evidence="3">Ubiquitin fusion degradation protein 1 homolog</fullName>
    </recommendedName>
</protein>
<dbReference type="InterPro" id="IPR042299">
    <property type="entry name" value="Ufd1-like_Nn"/>
</dbReference>
<evidence type="ECO:0000256" key="2">
    <source>
        <dbReference type="ARBA" id="ARBA00022786"/>
    </source>
</evidence>
<dbReference type="PANTHER" id="PTHR12555:SF13">
    <property type="entry name" value="UBIQUITIN RECOGNITION FACTOR IN ER-ASSOCIATED DEGRADATION PROTEIN 1"/>
    <property type="match status" value="1"/>
</dbReference>
<evidence type="ECO:0000313" key="7">
    <source>
        <dbReference type="EMBL" id="CAD7284016.1"/>
    </source>
</evidence>
<dbReference type="InterPro" id="IPR055418">
    <property type="entry name" value="UFD1_N2"/>
</dbReference>
<comment type="similarity">
    <text evidence="1">Belongs to the UFD1 family.</text>
</comment>
<keyword evidence="8" id="KW-1185">Reference proteome</keyword>
<dbReference type="InterPro" id="IPR055417">
    <property type="entry name" value="UFD1_N1"/>
</dbReference>
<evidence type="ECO:0000259" key="6">
    <source>
        <dbReference type="Pfam" id="PF24842"/>
    </source>
</evidence>
<evidence type="ECO:0000313" key="8">
    <source>
        <dbReference type="Proteomes" id="UP000678499"/>
    </source>
</evidence>
<dbReference type="Gene3D" id="3.10.330.10">
    <property type="match status" value="1"/>
</dbReference>
<evidence type="ECO:0000259" key="5">
    <source>
        <dbReference type="Pfam" id="PF03152"/>
    </source>
</evidence>
<dbReference type="Pfam" id="PF24842">
    <property type="entry name" value="UFD1_N2"/>
    <property type="match status" value="1"/>
</dbReference>
<dbReference type="Proteomes" id="UP000678499">
    <property type="component" value="Unassembled WGS sequence"/>
</dbReference>
<proteinExistence type="inferred from homology"/>
<evidence type="ECO:0000256" key="3">
    <source>
        <dbReference type="ARBA" id="ARBA00071119"/>
    </source>
</evidence>
<feature type="domain" description="Ubiquitin fusion degradation protein UFD1 N-terminal subdomain 2" evidence="6">
    <location>
        <begin position="111"/>
        <end position="185"/>
    </location>
</feature>
<evidence type="ECO:0000256" key="4">
    <source>
        <dbReference type="SAM" id="MobiDB-lite"/>
    </source>
</evidence>
<gene>
    <name evidence="7" type="ORF">NMOB1V02_LOCUS11624</name>
</gene>
<dbReference type="EMBL" id="CAJPEX010006701">
    <property type="protein sequence ID" value="CAG0924168.1"/>
    <property type="molecule type" value="Genomic_DNA"/>
</dbReference>
<feature type="region of interest" description="Disordered" evidence="4">
    <location>
        <begin position="295"/>
        <end position="322"/>
    </location>
</feature>
<organism evidence="7">
    <name type="scientific">Notodromas monacha</name>
    <dbReference type="NCBI Taxonomy" id="399045"/>
    <lineage>
        <taxon>Eukaryota</taxon>
        <taxon>Metazoa</taxon>
        <taxon>Ecdysozoa</taxon>
        <taxon>Arthropoda</taxon>
        <taxon>Crustacea</taxon>
        <taxon>Oligostraca</taxon>
        <taxon>Ostracoda</taxon>
        <taxon>Podocopa</taxon>
        <taxon>Podocopida</taxon>
        <taxon>Cypridocopina</taxon>
        <taxon>Cypridoidea</taxon>
        <taxon>Cyprididae</taxon>
        <taxon>Notodromas</taxon>
    </lineage>
</organism>
<accession>A0A7R9BYN7</accession>
<evidence type="ECO:0000256" key="1">
    <source>
        <dbReference type="ARBA" id="ARBA00006043"/>
    </source>
</evidence>
<reference evidence="7" key="1">
    <citation type="submission" date="2020-11" db="EMBL/GenBank/DDBJ databases">
        <authorList>
            <person name="Tran Van P."/>
        </authorList>
    </citation>
    <scope>NUCLEOTIDE SEQUENCE</scope>
</reference>
<sequence length="322" mass="36103">MFHGPWQARPFNNRYKCYSISMFPGKERGHIEKGGKIIMPQSALDQLTQLNMPYPLLFKLTNETANRVTHCGVLEFVAEEGKLYVPYWMMRNLLLQEGEMVRVQTVNLPSATFTKFKPLSVTFLEITNPKAVLENALRTYACLTAGDVIAIHYNDTVYEISVLETKPAQAVSIIECDMDVDFAPPEGYKEEFQKRSSAPSTTSQTPAIVRITPEAADDKRLSFALLLRNFQAFAGKGRRLNDRNGQSLTPEGNSTEVAEIEKVGIPDFDFKIGRLTFMPGVRLDYTEEGDRQDVETGFNAFSGTGHTLRQGGKSEAGKKKQK</sequence>
<dbReference type="AlphaFoldDB" id="A0A7R9BYN7"/>
<dbReference type="OrthoDB" id="422728at2759"/>
<dbReference type="GO" id="GO:0034098">
    <property type="term" value="C:VCP-NPL4-UFD1 AAA ATPase complex"/>
    <property type="evidence" value="ECO:0007669"/>
    <property type="project" value="TreeGrafter"/>
</dbReference>
<dbReference type="EMBL" id="OA888738">
    <property type="protein sequence ID" value="CAD7284016.1"/>
    <property type="molecule type" value="Genomic_DNA"/>
</dbReference>
<keyword evidence="2" id="KW-0833">Ubl conjugation pathway</keyword>